<evidence type="ECO:0000259" key="8">
    <source>
        <dbReference type="Pfam" id="PF01433"/>
    </source>
</evidence>
<keyword evidence="6" id="KW-0862">Zinc</keyword>
<dbReference type="GO" id="GO:0005737">
    <property type="term" value="C:cytoplasm"/>
    <property type="evidence" value="ECO:0007669"/>
    <property type="project" value="TreeGrafter"/>
</dbReference>
<protein>
    <recommendedName>
        <fullName evidence="8">Peptidase M1 membrane alanine aminopeptidase domain-containing protein</fullName>
    </recommendedName>
</protein>
<dbReference type="EMBL" id="UYYB01018310">
    <property type="protein sequence ID" value="VDM70963.1"/>
    <property type="molecule type" value="Genomic_DNA"/>
</dbReference>
<evidence type="ECO:0000256" key="2">
    <source>
        <dbReference type="ARBA" id="ARBA00010136"/>
    </source>
</evidence>
<evidence type="ECO:0000313" key="10">
    <source>
        <dbReference type="Proteomes" id="UP000270094"/>
    </source>
</evidence>
<evidence type="ECO:0000256" key="5">
    <source>
        <dbReference type="ARBA" id="ARBA00022801"/>
    </source>
</evidence>
<sequence>MVRVYSRPEAVNSTTHALKTAANVLDLLQEYFGVPLNNEKQDFFAVPVMDGMPASGQGLTFMPEEDLLVNPTTGTVEQKVKVARALINQLSRQWFGNLVTPSDWHALWLNEAFANYMEYFLLGKLYENEIDAGGALLRMIKTVIGEEKFQKGVQ</sequence>
<dbReference type="GO" id="GO:0016020">
    <property type="term" value="C:membrane"/>
    <property type="evidence" value="ECO:0007669"/>
    <property type="project" value="TreeGrafter"/>
</dbReference>
<dbReference type="GO" id="GO:0043171">
    <property type="term" value="P:peptide catabolic process"/>
    <property type="evidence" value="ECO:0007669"/>
    <property type="project" value="TreeGrafter"/>
</dbReference>
<gene>
    <name evidence="9" type="ORF">SVUK_LOCUS5961</name>
</gene>
<dbReference type="PRINTS" id="PR00756">
    <property type="entry name" value="ALADIPTASE"/>
</dbReference>
<dbReference type="PANTHER" id="PTHR11533:SF201">
    <property type="entry name" value="AMINOPEPTIDASE-LIKE PROTEIN AC3.5"/>
    <property type="match status" value="1"/>
</dbReference>
<dbReference type="InterPro" id="IPR014782">
    <property type="entry name" value="Peptidase_M1_dom"/>
</dbReference>
<evidence type="ECO:0000256" key="3">
    <source>
        <dbReference type="ARBA" id="ARBA00022670"/>
    </source>
</evidence>
<dbReference type="Pfam" id="PF01433">
    <property type="entry name" value="Peptidase_M1"/>
    <property type="match status" value="1"/>
</dbReference>
<dbReference type="GO" id="GO:0005615">
    <property type="term" value="C:extracellular space"/>
    <property type="evidence" value="ECO:0007669"/>
    <property type="project" value="TreeGrafter"/>
</dbReference>
<dbReference type="OrthoDB" id="10031169at2759"/>
<dbReference type="PANTHER" id="PTHR11533">
    <property type="entry name" value="PROTEASE M1 ZINC METALLOPROTEASE"/>
    <property type="match status" value="1"/>
</dbReference>
<dbReference type="InterPro" id="IPR050344">
    <property type="entry name" value="Peptidase_M1_aminopeptidases"/>
</dbReference>
<organism evidence="9 10">
    <name type="scientific">Strongylus vulgaris</name>
    <name type="common">Blood worm</name>
    <dbReference type="NCBI Taxonomy" id="40348"/>
    <lineage>
        <taxon>Eukaryota</taxon>
        <taxon>Metazoa</taxon>
        <taxon>Ecdysozoa</taxon>
        <taxon>Nematoda</taxon>
        <taxon>Chromadorea</taxon>
        <taxon>Rhabditida</taxon>
        <taxon>Rhabditina</taxon>
        <taxon>Rhabditomorpha</taxon>
        <taxon>Strongyloidea</taxon>
        <taxon>Strongylidae</taxon>
        <taxon>Strongylus</taxon>
    </lineage>
</organism>
<keyword evidence="5" id="KW-0378">Hydrolase</keyword>
<dbReference type="GO" id="GO:0042277">
    <property type="term" value="F:peptide binding"/>
    <property type="evidence" value="ECO:0007669"/>
    <property type="project" value="TreeGrafter"/>
</dbReference>
<dbReference type="GO" id="GO:0006508">
    <property type="term" value="P:proteolysis"/>
    <property type="evidence" value="ECO:0007669"/>
    <property type="project" value="UniProtKB-KW"/>
</dbReference>
<accession>A0A3P7ISY3</accession>
<keyword evidence="7" id="KW-0482">Metalloprotease</keyword>
<evidence type="ECO:0000256" key="6">
    <source>
        <dbReference type="ARBA" id="ARBA00022833"/>
    </source>
</evidence>
<dbReference type="Gene3D" id="1.10.390.10">
    <property type="entry name" value="Neutral Protease Domain 2"/>
    <property type="match status" value="1"/>
</dbReference>
<comment type="similarity">
    <text evidence="2">Belongs to the peptidase M1 family.</text>
</comment>
<proteinExistence type="inferred from homology"/>
<feature type="domain" description="Peptidase M1 membrane alanine aminopeptidase" evidence="8">
    <location>
        <begin position="17"/>
        <end position="127"/>
    </location>
</feature>
<dbReference type="AlphaFoldDB" id="A0A3P7ISY3"/>
<dbReference type="GO" id="GO:0070006">
    <property type="term" value="F:metalloaminopeptidase activity"/>
    <property type="evidence" value="ECO:0007669"/>
    <property type="project" value="TreeGrafter"/>
</dbReference>
<keyword evidence="3" id="KW-0645">Protease</keyword>
<name>A0A3P7ISY3_STRVU</name>
<keyword evidence="4" id="KW-0479">Metal-binding</keyword>
<dbReference type="SUPFAM" id="SSF55486">
    <property type="entry name" value="Metalloproteases ('zincins'), catalytic domain"/>
    <property type="match status" value="1"/>
</dbReference>
<evidence type="ECO:0000256" key="4">
    <source>
        <dbReference type="ARBA" id="ARBA00022723"/>
    </source>
</evidence>
<feature type="non-terminal residue" evidence="9">
    <location>
        <position position="154"/>
    </location>
</feature>
<reference evidence="9 10" key="1">
    <citation type="submission" date="2018-11" db="EMBL/GenBank/DDBJ databases">
        <authorList>
            <consortium name="Pathogen Informatics"/>
        </authorList>
    </citation>
    <scope>NUCLEOTIDE SEQUENCE [LARGE SCALE GENOMIC DNA]</scope>
</reference>
<evidence type="ECO:0000256" key="7">
    <source>
        <dbReference type="ARBA" id="ARBA00023049"/>
    </source>
</evidence>
<dbReference type="Proteomes" id="UP000270094">
    <property type="component" value="Unassembled WGS sequence"/>
</dbReference>
<dbReference type="GO" id="GO:0008270">
    <property type="term" value="F:zinc ion binding"/>
    <property type="evidence" value="ECO:0007669"/>
    <property type="project" value="InterPro"/>
</dbReference>
<dbReference type="InterPro" id="IPR001930">
    <property type="entry name" value="Peptidase_M1"/>
</dbReference>
<comment type="cofactor">
    <cofactor evidence="1">
        <name>Zn(2+)</name>
        <dbReference type="ChEBI" id="CHEBI:29105"/>
    </cofactor>
</comment>
<dbReference type="InterPro" id="IPR027268">
    <property type="entry name" value="Peptidase_M4/M1_CTD_sf"/>
</dbReference>
<evidence type="ECO:0000256" key="1">
    <source>
        <dbReference type="ARBA" id="ARBA00001947"/>
    </source>
</evidence>
<keyword evidence="10" id="KW-1185">Reference proteome</keyword>
<evidence type="ECO:0000313" key="9">
    <source>
        <dbReference type="EMBL" id="VDM70963.1"/>
    </source>
</evidence>